<dbReference type="Gene3D" id="1.10.443.10">
    <property type="entry name" value="Intergrase catalytic core"/>
    <property type="match status" value="1"/>
</dbReference>
<name>A0A7Z9C3V7_9CAUL</name>
<dbReference type="GO" id="GO:0006310">
    <property type="term" value="P:DNA recombination"/>
    <property type="evidence" value="ECO:0007669"/>
    <property type="project" value="UniProtKB-KW"/>
</dbReference>
<sequence>MWKAVRQDMAKRSHDFSLVRYHTTRHTTLTKAMKRYPLAMVSKLAGHASIQITADRYGHLSADDLVEMVDGLAA</sequence>
<dbReference type="EMBL" id="UXHF01000122">
    <property type="protein sequence ID" value="VDC48855.1"/>
    <property type="molecule type" value="Genomic_DNA"/>
</dbReference>
<evidence type="ECO:0000256" key="1">
    <source>
        <dbReference type="ARBA" id="ARBA00023172"/>
    </source>
</evidence>
<dbReference type="InterPro" id="IPR013762">
    <property type="entry name" value="Integrase-like_cat_sf"/>
</dbReference>
<protein>
    <recommendedName>
        <fullName evidence="4">Tyrosine-type recombinase/integrase</fullName>
    </recommendedName>
</protein>
<reference evidence="2 3" key="1">
    <citation type="submission" date="2018-11" db="EMBL/GenBank/DDBJ databases">
        <authorList>
            <person name="Peiro R."/>
            <person name="Begona"/>
            <person name="Cbmso G."/>
            <person name="Lopez M."/>
            <person name="Gonzalez S."/>
            <person name="Sacristan E."/>
            <person name="Castillo E."/>
        </authorList>
    </citation>
    <scope>NUCLEOTIDE SEQUENCE [LARGE SCALE GENOMIC DNA]</scope>
    <source>
        <strain evidence="2">Brev_genome</strain>
    </source>
</reference>
<evidence type="ECO:0000313" key="3">
    <source>
        <dbReference type="Proteomes" id="UP000289220"/>
    </source>
</evidence>
<dbReference type="Proteomes" id="UP000289220">
    <property type="component" value="Unassembled WGS sequence"/>
</dbReference>
<organism evidence="2 3">
    <name type="scientific">Brevundimonas mediterranea</name>
    <dbReference type="NCBI Taxonomy" id="74329"/>
    <lineage>
        <taxon>Bacteria</taxon>
        <taxon>Pseudomonadati</taxon>
        <taxon>Pseudomonadota</taxon>
        <taxon>Alphaproteobacteria</taxon>
        <taxon>Caulobacterales</taxon>
        <taxon>Caulobacteraceae</taxon>
        <taxon>Brevundimonas</taxon>
    </lineage>
</organism>
<dbReference type="InterPro" id="IPR011010">
    <property type="entry name" value="DNA_brk_join_enz"/>
</dbReference>
<keyword evidence="1" id="KW-0233">DNA recombination</keyword>
<comment type="caution">
    <text evidence="2">The sequence shown here is derived from an EMBL/GenBank/DDBJ whole genome shotgun (WGS) entry which is preliminary data.</text>
</comment>
<gene>
    <name evidence="2" type="ORF">BREV_BREV_03343</name>
</gene>
<proteinExistence type="predicted"/>
<evidence type="ECO:0008006" key="4">
    <source>
        <dbReference type="Google" id="ProtNLM"/>
    </source>
</evidence>
<dbReference type="GO" id="GO:0015074">
    <property type="term" value="P:DNA integration"/>
    <property type="evidence" value="ECO:0007669"/>
    <property type="project" value="InterPro"/>
</dbReference>
<dbReference type="SUPFAM" id="SSF56349">
    <property type="entry name" value="DNA breaking-rejoining enzymes"/>
    <property type="match status" value="1"/>
</dbReference>
<dbReference type="AlphaFoldDB" id="A0A7Z9C3V7"/>
<dbReference type="GO" id="GO:0003677">
    <property type="term" value="F:DNA binding"/>
    <property type="evidence" value="ECO:0007669"/>
    <property type="project" value="InterPro"/>
</dbReference>
<accession>A0A7Z9C3V7</accession>
<keyword evidence="3" id="KW-1185">Reference proteome</keyword>
<evidence type="ECO:0000313" key="2">
    <source>
        <dbReference type="EMBL" id="VDC48855.1"/>
    </source>
</evidence>